<protein>
    <submittedName>
        <fullName evidence="1">6392_t:CDS:1</fullName>
    </submittedName>
</protein>
<comment type="caution">
    <text evidence="1">The sequence shown here is derived from an EMBL/GenBank/DDBJ whole genome shotgun (WGS) entry which is preliminary data.</text>
</comment>
<feature type="non-terminal residue" evidence="1">
    <location>
        <position position="205"/>
    </location>
</feature>
<gene>
    <name evidence="1" type="ORF">GMARGA_LOCUS30771</name>
</gene>
<dbReference type="Proteomes" id="UP000789901">
    <property type="component" value="Unassembled WGS sequence"/>
</dbReference>
<evidence type="ECO:0000313" key="2">
    <source>
        <dbReference type="Proteomes" id="UP000789901"/>
    </source>
</evidence>
<keyword evidence="2" id="KW-1185">Reference proteome</keyword>
<feature type="non-terminal residue" evidence="1">
    <location>
        <position position="1"/>
    </location>
</feature>
<proteinExistence type="predicted"/>
<dbReference type="EMBL" id="CAJVQB010044234">
    <property type="protein sequence ID" value="CAG8831746.1"/>
    <property type="molecule type" value="Genomic_DNA"/>
</dbReference>
<organism evidence="1 2">
    <name type="scientific">Gigaspora margarita</name>
    <dbReference type="NCBI Taxonomy" id="4874"/>
    <lineage>
        <taxon>Eukaryota</taxon>
        <taxon>Fungi</taxon>
        <taxon>Fungi incertae sedis</taxon>
        <taxon>Mucoromycota</taxon>
        <taxon>Glomeromycotina</taxon>
        <taxon>Glomeromycetes</taxon>
        <taxon>Diversisporales</taxon>
        <taxon>Gigasporaceae</taxon>
        <taxon>Gigaspora</taxon>
    </lineage>
</organism>
<dbReference type="InterPro" id="IPR012337">
    <property type="entry name" value="RNaseH-like_sf"/>
</dbReference>
<name>A0ABN7WH45_GIGMA</name>
<dbReference type="SUPFAM" id="SSF53098">
    <property type="entry name" value="Ribonuclease H-like"/>
    <property type="match status" value="1"/>
</dbReference>
<accession>A0ABN7WH45</accession>
<sequence>DAKRLKEIQLTEDEWNLMRDLVNILGPFYETTEELGCSKYITISYIFPSILALMQKLSSSICYSVEELNEVDFKTNDLAFDENIGFHKVKNALYNALLYYWDLSDAEAALRTKYNNAKSLYQSLTTSSNKSFSTNKDQDRREECQIYQKSFLKTAKVEVSDLCKVSDKNSNYRSEQLEGSSKRLHILCKALGDITNIIGKDKVNA</sequence>
<evidence type="ECO:0000313" key="1">
    <source>
        <dbReference type="EMBL" id="CAG8831746.1"/>
    </source>
</evidence>
<reference evidence="1 2" key="1">
    <citation type="submission" date="2021-06" db="EMBL/GenBank/DDBJ databases">
        <authorList>
            <person name="Kallberg Y."/>
            <person name="Tangrot J."/>
            <person name="Rosling A."/>
        </authorList>
    </citation>
    <scope>NUCLEOTIDE SEQUENCE [LARGE SCALE GENOMIC DNA]</scope>
    <source>
        <strain evidence="1 2">120-4 pot B 10/14</strain>
    </source>
</reference>